<sequence>MIATQQKIYTFTEYLNYQDSTDNKYELFNGELISMPPASGFHALILACLYDYLMAEIKRLNLTWKVMPATVGIRTDKAKSRIPDLMILTAEQCQEIRNMTTAVIEFPPLLVVEIVSPGNADDDYRYKRSEYAVRGIPEYWIIDPIAVKISVLTLISGFYELAEFNNEDRIISVTFPDLKLTPQMVFAQ</sequence>
<feature type="domain" description="Putative restriction endonuclease" evidence="1">
    <location>
        <begin position="12"/>
        <end position="181"/>
    </location>
</feature>
<dbReference type="PANTHER" id="PTHR34107">
    <property type="entry name" value="SLL0198 PROTEIN-RELATED"/>
    <property type="match status" value="1"/>
</dbReference>
<accession>A0A0A1VR52</accession>
<dbReference type="AlphaFoldDB" id="A0A0A1VR52"/>
<proteinExistence type="predicted"/>
<gene>
    <name evidence="2" type="ORF">N44_00845</name>
</gene>
<reference evidence="3" key="1">
    <citation type="journal article" date="2015" name="Genome">
        <title>Whole Genome Sequence of the Non-Microcystin-Producing Microcystis aeruginosa Strain NIES-44.</title>
        <authorList>
            <person name="Okano K."/>
            <person name="Miyata N."/>
            <person name="Ozaki Y."/>
        </authorList>
    </citation>
    <scope>NUCLEOTIDE SEQUENCE [LARGE SCALE GENOMIC DNA]</scope>
    <source>
        <strain evidence="3">NIES-44</strain>
    </source>
</reference>
<dbReference type="Proteomes" id="UP000030321">
    <property type="component" value="Unassembled WGS sequence"/>
</dbReference>
<dbReference type="EMBL" id="BBPA01000020">
    <property type="protein sequence ID" value="GAL92287.1"/>
    <property type="molecule type" value="Genomic_DNA"/>
</dbReference>
<name>A0A0A1VR52_MICAE</name>
<dbReference type="SUPFAM" id="SSF52980">
    <property type="entry name" value="Restriction endonuclease-like"/>
    <property type="match status" value="1"/>
</dbReference>
<protein>
    <recommendedName>
        <fullName evidence="1">Putative restriction endonuclease domain-containing protein</fullName>
    </recommendedName>
</protein>
<evidence type="ECO:0000313" key="2">
    <source>
        <dbReference type="EMBL" id="GAL92287.1"/>
    </source>
</evidence>
<organism evidence="2 3">
    <name type="scientific">Microcystis aeruginosa NIES-44</name>
    <dbReference type="NCBI Taxonomy" id="449439"/>
    <lineage>
        <taxon>Bacteria</taxon>
        <taxon>Bacillati</taxon>
        <taxon>Cyanobacteriota</taxon>
        <taxon>Cyanophyceae</taxon>
        <taxon>Oscillatoriophycideae</taxon>
        <taxon>Chroococcales</taxon>
        <taxon>Microcystaceae</taxon>
        <taxon>Microcystis</taxon>
    </lineage>
</organism>
<dbReference type="InterPro" id="IPR012296">
    <property type="entry name" value="Nuclease_put_TT1808"/>
</dbReference>
<evidence type="ECO:0000313" key="3">
    <source>
        <dbReference type="Proteomes" id="UP000030321"/>
    </source>
</evidence>
<dbReference type="RefSeq" id="WP_045358078.1">
    <property type="nucleotide sequence ID" value="NZ_BBPA01000020.1"/>
</dbReference>
<comment type="caution">
    <text evidence="2">The sequence shown here is derived from an EMBL/GenBank/DDBJ whole genome shotgun (WGS) entry which is preliminary data.</text>
</comment>
<dbReference type="PANTHER" id="PTHR34107:SF2">
    <property type="entry name" value="SLL0888 PROTEIN"/>
    <property type="match status" value="1"/>
</dbReference>
<dbReference type="Pfam" id="PF05685">
    <property type="entry name" value="Uma2"/>
    <property type="match status" value="1"/>
</dbReference>
<dbReference type="CDD" id="cd06260">
    <property type="entry name" value="DUF820-like"/>
    <property type="match status" value="1"/>
</dbReference>
<dbReference type="InterPro" id="IPR011335">
    <property type="entry name" value="Restrct_endonuc-II-like"/>
</dbReference>
<dbReference type="InterPro" id="IPR008538">
    <property type="entry name" value="Uma2"/>
</dbReference>
<dbReference type="Gene3D" id="3.90.1570.10">
    <property type="entry name" value="tt1808, chain A"/>
    <property type="match status" value="1"/>
</dbReference>
<evidence type="ECO:0000259" key="1">
    <source>
        <dbReference type="Pfam" id="PF05685"/>
    </source>
</evidence>